<dbReference type="AlphaFoldDB" id="A0A8T1W7Z8"/>
<dbReference type="GO" id="GO:0046556">
    <property type="term" value="F:alpha-L-arabinofuranosidase activity"/>
    <property type="evidence" value="ECO:0007669"/>
    <property type="project" value="InterPro"/>
</dbReference>
<dbReference type="GO" id="GO:0045490">
    <property type="term" value="P:pectin catabolic process"/>
    <property type="evidence" value="ECO:0007669"/>
    <property type="project" value="TreeGrafter"/>
</dbReference>
<protein>
    <recommendedName>
        <fullName evidence="1">Alpha-L-arabinofuranosidase B catalytic domain-containing protein</fullName>
    </recommendedName>
</protein>
<feature type="domain" description="Alpha-L-arabinofuranosidase B catalytic" evidence="1">
    <location>
        <begin position="93"/>
        <end position="123"/>
    </location>
</feature>
<dbReference type="EMBL" id="JAGDFM010000063">
    <property type="protein sequence ID" value="KAG7388300.1"/>
    <property type="molecule type" value="Genomic_DNA"/>
</dbReference>
<accession>A0A8T1W7Z8</accession>
<organism evidence="2 3">
    <name type="scientific">Phytophthora pseudosyringae</name>
    <dbReference type="NCBI Taxonomy" id="221518"/>
    <lineage>
        <taxon>Eukaryota</taxon>
        <taxon>Sar</taxon>
        <taxon>Stramenopiles</taxon>
        <taxon>Oomycota</taxon>
        <taxon>Peronosporomycetes</taxon>
        <taxon>Peronosporales</taxon>
        <taxon>Peronosporaceae</taxon>
        <taxon>Phytophthora</taxon>
    </lineage>
</organism>
<dbReference type="GO" id="GO:0031221">
    <property type="term" value="P:arabinan metabolic process"/>
    <property type="evidence" value="ECO:0007669"/>
    <property type="project" value="InterPro"/>
</dbReference>
<gene>
    <name evidence="2" type="ORF">PHYPSEUDO_012826</name>
</gene>
<dbReference type="PANTHER" id="PTHR39447">
    <property type="entry name" value="ALPHA-L-ARABINOFURANOSIDASE B"/>
    <property type="match status" value="1"/>
</dbReference>
<comment type="caution">
    <text evidence="2">The sequence shown here is derived from an EMBL/GenBank/DDBJ whole genome shotgun (WGS) entry which is preliminary data.</text>
</comment>
<dbReference type="Proteomes" id="UP000694044">
    <property type="component" value="Unassembled WGS sequence"/>
</dbReference>
<dbReference type="InterPro" id="IPR015289">
    <property type="entry name" value="A-L-arabinofuranosidase_B_cat"/>
</dbReference>
<feature type="domain" description="Alpha-L-arabinofuranosidase B catalytic" evidence="1">
    <location>
        <begin position="30"/>
        <end position="87"/>
    </location>
</feature>
<evidence type="ECO:0000259" key="1">
    <source>
        <dbReference type="Pfam" id="PF09206"/>
    </source>
</evidence>
<sequence length="130" mass="13911">MKDGALELTLILKTVGLILIRLSFGVQITRQTWIMADLEDGVFGCADKFCSSTSTVQYPNVVAMLNGRSGGTFALEQGSAQSKPRTTALVRTATRFYEGVMVSGDLTDDNDSQIQANIVAAAYGGERLAL</sequence>
<keyword evidence="3" id="KW-1185">Reference proteome</keyword>
<evidence type="ECO:0000313" key="2">
    <source>
        <dbReference type="EMBL" id="KAG7388300.1"/>
    </source>
</evidence>
<name>A0A8T1W7Z8_9STRA</name>
<dbReference type="PANTHER" id="PTHR39447:SF2">
    <property type="entry name" value="ALPHA-L-ARABINOFURANOSIDASE B"/>
    <property type="match status" value="1"/>
</dbReference>
<dbReference type="GO" id="GO:0019566">
    <property type="term" value="P:arabinose metabolic process"/>
    <property type="evidence" value="ECO:0007669"/>
    <property type="project" value="InterPro"/>
</dbReference>
<dbReference type="Pfam" id="PF09206">
    <property type="entry name" value="ArabFuran-catal"/>
    <property type="match status" value="2"/>
</dbReference>
<proteinExistence type="predicted"/>
<dbReference type="InterPro" id="IPR038964">
    <property type="entry name" value="ABFB"/>
</dbReference>
<evidence type="ECO:0000313" key="3">
    <source>
        <dbReference type="Proteomes" id="UP000694044"/>
    </source>
</evidence>
<reference evidence="2" key="1">
    <citation type="submission" date="2021-02" db="EMBL/GenBank/DDBJ databases">
        <authorList>
            <person name="Palmer J.M."/>
        </authorList>
    </citation>
    <scope>NUCLEOTIDE SEQUENCE</scope>
    <source>
        <strain evidence="2">SCRP734</strain>
    </source>
</reference>
<dbReference type="OrthoDB" id="157622at2759"/>